<dbReference type="SUPFAM" id="SSF46689">
    <property type="entry name" value="Homeodomain-like"/>
    <property type="match status" value="2"/>
</dbReference>
<dbReference type="GO" id="GO:0043565">
    <property type="term" value="F:sequence-specific DNA binding"/>
    <property type="evidence" value="ECO:0007669"/>
    <property type="project" value="InterPro"/>
</dbReference>
<gene>
    <name evidence="5" type="ORF">INF28_02630</name>
</gene>
<dbReference type="Pfam" id="PF12833">
    <property type="entry name" value="HTH_18"/>
    <property type="match status" value="1"/>
</dbReference>
<organism evidence="5 6">
    <name type="scientific">Ructibacterium gallinarum</name>
    <dbReference type="NCBI Taxonomy" id="2779355"/>
    <lineage>
        <taxon>Bacteria</taxon>
        <taxon>Bacillati</taxon>
        <taxon>Bacillota</taxon>
        <taxon>Clostridia</taxon>
        <taxon>Eubacteriales</taxon>
        <taxon>Oscillospiraceae</taxon>
        <taxon>Ructibacterium</taxon>
    </lineage>
</organism>
<dbReference type="Gene3D" id="1.10.10.60">
    <property type="entry name" value="Homeodomain-like"/>
    <property type="match status" value="2"/>
</dbReference>
<dbReference type="EMBL" id="JADCKB010000003">
    <property type="protein sequence ID" value="MBE5039364.1"/>
    <property type="molecule type" value="Genomic_DNA"/>
</dbReference>
<dbReference type="InterPro" id="IPR018060">
    <property type="entry name" value="HTH_AraC"/>
</dbReference>
<evidence type="ECO:0000313" key="6">
    <source>
        <dbReference type="Proteomes" id="UP000806542"/>
    </source>
</evidence>
<dbReference type="RefSeq" id="WP_226391924.1">
    <property type="nucleotide sequence ID" value="NZ_JADCKB010000003.1"/>
</dbReference>
<dbReference type="PANTHER" id="PTHR43280:SF2">
    <property type="entry name" value="HTH-TYPE TRANSCRIPTIONAL REGULATOR EXSA"/>
    <property type="match status" value="1"/>
</dbReference>
<name>A0A9D5M4F5_9FIRM</name>
<dbReference type="GO" id="GO:0003700">
    <property type="term" value="F:DNA-binding transcription factor activity"/>
    <property type="evidence" value="ECO:0007669"/>
    <property type="project" value="InterPro"/>
</dbReference>
<dbReference type="InterPro" id="IPR009057">
    <property type="entry name" value="Homeodomain-like_sf"/>
</dbReference>
<sequence length="275" mass="31737">MILPILLNRTRLLPIYVVGMGGHEHQERIIRRCGFQGYQVLYCMGGSGILKIENEEHDIQRGDAFFFRPDVPHEYYPIEAPWCVKWIVFMGNAVESIVDYMGFGKSEVFHLHSLEDFDIQVSAVSDMFWCDDPDKEIKTSMLMYKLLIKMGECKNNTPQPSGLSQNEKYEKLSPVIEMLKTRYQEDLGLDDMAEAIGVTTNHLCRLFHQVYDTTPLKYLTHLRLNMAKYYLCSPKNMKVKEVAAAVGFKDPSYFCAVFKKAEGVTPDDFRRINAF</sequence>
<keyword evidence="6" id="KW-1185">Reference proteome</keyword>
<dbReference type="PANTHER" id="PTHR43280">
    <property type="entry name" value="ARAC-FAMILY TRANSCRIPTIONAL REGULATOR"/>
    <property type="match status" value="1"/>
</dbReference>
<evidence type="ECO:0000313" key="5">
    <source>
        <dbReference type="EMBL" id="MBE5039364.1"/>
    </source>
</evidence>
<dbReference type="InterPro" id="IPR003313">
    <property type="entry name" value="AraC-bd"/>
</dbReference>
<dbReference type="Proteomes" id="UP000806542">
    <property type="component" value="Unassembled WGS sequence"/>
</dbReference>
<dbReference type="InterPro" id="IPR037923">
    <property type="entry name" value="HTH-like"/>
</dbReference>
<dbReference type="InterPro" id="IPR020449">
    <property type="entry name" value="Tscrpt_reg_AraC-type_HTH"/>
</dbReference>
<dbReference type="InterPro" id="IPR018062">
    <property type="entry name" value="HTH_AraC-typ_CS"/>
</dbReference>
<dbReference type="AlphaFoldDB" id="A0A9D5M4F5"/>
<evidence type="ECO:0000256" key="3">
    <source>
        <dbReference type="ARBA" id="ARBA00023163"/>
    </source>
</evidence>
<accession>A0A9D5M4F5</accession>
<keyword evidence="3" id="KW-0804">Transcription</keyword>
<reference evidence="5" key="1">
    <citation type="submission" date="2020-10" db="EMBL/GenBank/DDBJ databases">
        <title>ChiBAC.</title>
        <authorList>
            <person name="Zenner C."/>
            <person name="Hitch T.C.A."/>
            <person name="Clavel T."/>
        </authorList>
    </citation>
    <scope>NUCLEOTIDE SEQUENCE</scope>
    <source>
        <strain evidence="5">DSM 107454</strain>
    </source>
</reference>
<comment type="caution">
    <text evidence="5">The sequence shown here is derived from an EMBL/GenBank/DDBJ whole genome shotgun (WGS) entry which is preliminary data.</text>
</comment>
<keyword evidence="2" id="KW-0238">DNA-binding</keyword>
<protein>
    <submittedName>
        <fullName evidence="5">AraC family transcriptional regulator</fullName>
    </submittedName>
</protein>
<dbReference type="PRINTS" id="PR00032">
    <property type="entry name" value="HTHARAC"/>
</dbReference>
<dbReference type="PROSITE" id="PS01124">
    <property type="entry name" value="HTH_ARAC_FAMILY_2"/>
    <property type="match status" value="1"/>
</dbReference>
<keyword evidence="1" id="KW-0805">Transcription regulation</keyword>
<dbReference type="Gene3D" id="2.60.120.280">
    <property type="entry name" value="Regulatory protein AraC"/>
    <property type="match status" value="1"/>
</dbReference>
<proteinExistence type="predicted"/>
<dbReference type="PROSITE" id="PS00041">
    <property type="entry name" value="HTH_ARAC_FAMILY_1"/>
    <property type="match status" value="1"/>
</dbReference>
<dbReference type="SUPFAM" id="SSF51215">
    <property type="entry name" value="Regulatory protein AraC"/>
    <property type="match status" value="1"/>
</dbReference>
<evidence type="ECO:0000256" key="1">
    <source>
        <dbReference type="ARBA" id="ARBA00023015"/>
    </source>
</evidence>
<evidence type="ECO:0000256" key="2">
    <source>
        <dbReference type="ARBA" id="ARBA00023125"/>
    </source>
</evidence>
<feature type="domain" description="HTH araC/xylS-type" evidence="4">
    <location>
        <begin position="173"/>
        <end position="272"/>
    </location>
</feature>
<dbReference type="Pfam" id="PF02311">
    <property type="entry name" value="AraC_binding"/>
    <property type="match status" value="1"/>
</dbReference>
<dbReference type="SMART" id="SM00342">
    <property type="entry name" value="HTH_ARAC"/>
    <property type="match status" value="1"/>
</dbReference>
<evidence type="ECO:0000259" key="4">
    <source>
        <dbReference type="PROSITE" id="PS01124"/>
    </source>
</evidence>